<accession>K8WD42</accession>
<evidence type="ECO:0000256" key="1">
    <source>
        <dbReference type="SAM" id="Phobius"/>
    </source>
</evidence>
<dbReference type="HOGENOM" id="CLU_2082767_0_0_6"/>
<keyword evidence="1" id="KW-0812">Transmembrane</keyword>
<reference evidence="2 3" key="1">
    <citation type="journal article" date="2012" name="BMC Genomics">
        <title>Comparative genomics of bacteria in the genus Providencia isolated from wild Drosophila melanogaster.</title>
        <authorList>
            <person name="Galac M.R."/>
            <person name="Lazzaro B.P."/>
        </authorList>
    </citation>
    <scope>NUCLEOTIDE SEQUENCE [LARGE SCALE GENOMIC DNA]</scope>
    <source>
        <strain evidence="2 3">DSM 19967</strain>
    </source>
</reference>
<keyword evidence="1" id="KW-1133">Transmembrane helix</keyword>
<comment type="caution">
    <text evidence="2">The sequence shown here is derived from an EMBL/GenBank/DDBJ whole genome shotgun (WGS) entry which is preliminary data.</text>
</comment>
<proteinExistence type="predicted"/>
<evidence type="ECO:0000313" key="3">
    <source>
        <dbReference type="Proteomes" id="UP000010290"/>
    </source>
</evidence>
<gene>
    <name evidence="2" type="ORF">OO7_07129</name>
</gene>
<keyword evidence="3" id="KW-1185">Reference proteome</keyword>
<organism evidence="2 3">
    <name type="scientific">Providencia sneebia DSM 19967</name>
    <dbReference type="NCBI Taxonomy" id="1141660"/>
    <lineage>
        <taxon>Bacteria</taxon>
        <taxon>Pseudomonadati</taxon>
        <taxon>Pseudomonadota</taxon>
        <taxon>Gammaproteobacteria</taxon>
        <taxon>Enterobacterales</taxon>
        <taxon>Morganellaceae</taxon>
        <taxon>Providencia</taxon>
    </lineage>
</organism>
<name>K8WD42_9GAMM</name>
<feature type="transmembrane region" description="Helical" evidence="1">
    <location>
        <begin position="89"/>
        <end position="108"/>
    </location>
</feature>
<sequence>MDSIIEKDTYTPYFASQIAVIAVFYALFVFCGLMLVKLGYSGFWDAMLSAKGASLIFVAVISYLFVISRVGMLFKVITGNKDYSKKEKAIRLLEVCLIMLAVIVTPFYSLGELIATN</sequence>
<feature type="transmembrane region" description="Helical" evidence="1">
    <location>
        <begin position="12"/>
        <end position="35"/>
    </location>
</feature>
<dbReference type="AlphaFoldDB" id="K8WD42"/>
<keyword evidence="1" id="KW-0472">Membrane</keyword>
<dbReference type="EMBL" id="AKKN01000007">
    <property type="protein sequence ID" value="EKT58474.1"/>
    <property type="molecule type" value="Genomic_DNA"/>
</dbReference>
<evidence type="ECO:0000313" key="2">
    <source>
        <dbReference type="EMBL" id="EKT58474.1"/>
    </source>
</evidence>
<dbReference type="RefSeq" id="WP_008915272.1">
    <property type="nucleotide sequence ID" value="NZ_CM001773.1"/>
</dbReference>
<feature type="transmembrane region" description="Helical" evidence="1">
    <location>
        <begin position="55"/>
        <end position="77"/>
    </location>
</feature>
<dbReference type="PATRIC" id="fig|1141660.3.peg.1430"/>
<protein>
    <submittedName>
        <fullName evidence="2">Uncharacterized protein</fullName>
    </submittedName>
</protein>
<dbReference type="Proteomes" id="UP000010290">
    <property type="component" value="Chromosome"/>
</dbReference>